<keyword evidence="5" id="KW-0653">Protein transport</keyword>
<keyword evidence="8" id="KW-0175">Coiled coil</keyword>
<evidence type="ECO:0000256" key="1">
    <source>
        <dbReference type="ARBA" id="ARBA00003041"/>
    </source>
</evidence>
<feature type="domain" description="Flagellar assembly protein FliH/Type III secretion system HrpE" evidence="9">
    <location>
        <begin position="125"/>
        <end position="253"/>
    </location>
</feature>
<evidence type="ECO:0000256" key="5">
    <source>
        <dbReference type="ARBA" id="ARBA00022927"/>
    </source>
</evidence>
<dbReference type="Proteomes" id="UP000196594">
    <property type="component" value="Unassembled WGS sequence"/>
</dbReference>
<dbReference type="Pfam" id="PF02108">
    <property type="entry name" value="FliH"/>
    <property type="match status" value="1"/>
</dbReference>
<reference evidence="10 11" key="1">
    <citation type="journal article" date="2017" name="Int. J. Syst. Evol. Microbiol.">
        <title>Solibacillus kalamii sp. nov., isolated from a high-efficiency particulate arrestance filter system used in the International Space Station.</title>
        <authorList>
            <person name="Checinska Sielaff A."/>
            <person name="Kumar R.M."/>
            <person name="Pal D."/>
            <person name="Mayilraj S."/>
            <person name="Venkateswaran K."/>
        </authorList>
    </citation>
    <scope>NUCLEOTIDE SEQUENCE [LARGE SCALE GENOMIC DNA]</scope>
    <source>
        <strain evidence="10 11">ISSFR-015</strain>
    </source>
</reference>
<dbReference type="EMBL" id="NHNT01000001">
    <property type="protein sequence ID" value="OUZ40475.1"/>
    <property type="molecule type" value="Genomic_DNA"/>
</dbReference>
<keyword evidence="10" id="KW-0282">Flagellum</keyword>
<evidence type="ECO:0000256" key="7">
    <source>
        <dbReference type="NCBIfam" id="TIGR03825"/>
    </source>
</evidence>
<protein>
    <recommendedName>
        <fullName evidence="7">Flagellar assembly protein FliH</fullName>
    </recommendedName>
</protein>
<keyword evidence="10" id="KW-0969">Cilium</keyword>
<evidence type="ECO:0000259" key="9">
    <source>
        <dbReference type="Pfam" id="PF02108"/>
    </source>
</evidence>
<organism evidence="10 11">
    <name type="scientific">Solibacillus kalamii</name>
    <dbReference type="NCBI Taxonomy" id="1748298"/>
    <lineage>
        <taxon>Bacteria</taxon>
        <taxon>Bacillati</taxon>
        <taxon>Bacillota</taxon>
        <taxon>Bacilli</taxon>
        <taxon>Bacillales</taxon>
        <taxon>Caryophanaceae</taxon>
        <taxon>Solibacillus</taxon>
    </lineage>
</organism>
<dbReference type="InterPro" id="IPR051472">
    <property type="entry name" value="T3SS_Stator/FliH"/>
</dbReference>
<keyword evidence="6" id="KW-1006">Bacterial flagellum protein export</keyword>
<dbReference type="PANTHER" id="PTHR34982">
    <property type="entry name" value="YOP PROTEINS TRANSLOCATION PROTEIN L"/>
    <property type="match status" value="1"/>
</dbReference>
<evidence type="ECO:0000256" key="2">
    <source>
        <dbReference type="ARBA" id="ARBA00006602"/>
    </source>
</evidence>
<sequence length="265" mass="30817">MSKIIRLTNAQQPEDSSIVEIKLQNFFEPIHYGKTEDERIEELSQQKTIDIEAERQQMLEQANDEIEQQKAQFEQYRKEQLAEIEALKQSWEEEKIILQQEAYEGGFAQGYEDGVQKANATMQQSLQTANEAMANAQKNAASYIESQEAVLLELALTAAERIIHTTLDRDDEIFVSIVRRGLKEAREMKEIKLYVSPKYHPIVTEQQKELAEMFPVNVPFMVFVNEDLLDSESYIETNHGRIVVSIDEQLQELRRQLYELIESKE</sequence>
<gene>
    <name evidence="10" type="ORF">CBM15_01040</name>
</gene>
<evidence type="ECO:0000256" key="4">
    <source>
        <dbReference type="ARBA" id="ARBA00022795"/>
    </source>
</evidence>
<keyword evidence="11" id="KW-1185">Reference proteome</keyword>
<proteinExistence type="inferred from homology"/>
<dbReference type="InterPro" id="IPR018035">
    <property type="entry name" value="Flagellar_FliH/T3SS_HrpE"/>
</dbReference>
<evidence type="ECO:0000256" key="3">
    <source>
        <dbReference type="ARBA" id="ARBA00022448"/>
    </source>
</evidence>
<accession>A0ABX3ZL54</accession>
<dbReference type="PANTHER" id="PTHR34982:SF1">
    <property type="entry name" value="FLAGELLAR ASSEMBLY PROTEIN FLIH"/>
    <property type="match status" value="1"/>
</dbReference>
<keyword evidence="10" id="KW-0966">Cell projection</keyword>
<feature type="coiled-coil region" evidence="8">
    <location>
        <begin position="49"/>
        <end position="146"/>
    </location>
</feature>
<evidence type="ECO:0000256" key="6">
    <source>
        <dbReference type="ARBA" id="ARBA00023225"/>
    </source>
</evidence>
<evidence type="ECO:0000256" key="8">
    <source>
        <dbReference type="SAM" id="Coils"/>
    </source>
</evidence>
<keyword evidence="3" id="KW-0813">Transport</keyword>
<evidence type="ECO:0000313" key="10">
    <source>
        <dbReference type="EMBL" id="OUZ40475.1"/>
    </source>
</evidence>
<dbReference type="RefSeq" id="WP_087615413.1">
    <property type="nucleotide sequence ID" value="NZ_JAFBEY010000002.1"/>
</dbReference>
<dbReference type="NCBIfam" id="TIGR03825">
    <property type="entry name" value="FliH_bacil"/>
    <property type="match status" value="1"/>
</dbReference>
<name>A0ABX3ZL54_9BACL</name>
<evidence type="ECO:0000313" key="11">
    <source>
        <dbReference type="Proteomes" id="UP000196594"/>
    </source>
</evidence>
<comment type="function">
    <text evidence="1">Needed for flagellar regrowth and assembly.</text>
</comment>
<keyword evidence="4" id="KW-1005">Bacterial flagellum biogenesis</keyword>
<comment type="caution">
    <text evidence="10">The sequence shown here is derived from an EMBL/GenBank/DDBJ whole genome shotgun (WGS) entry which is preliminary data.</text>
</comment>
<dbReference type="InterPro" id="IPR022524">
    <property type="entry name" value="FliH_Bacilli"/>
</dbReference>
<comment type="similarity">
    <text evidence="2">Belongs to the FliH family.</text>
</comment>